<proteinExistence type="predicted"/>
<dbReference type="AlphaFoldDB" id="A0A9D4KUB9"/>
<reference evidence="1" key="2">
    <citation type="submission" date="2020-11" db="EMBL/GenBank/DDBJ databases">
        <authorList>
            <person name="McCartney M.A."/>
            <person name="Auch B."/>
            <person name="Kono T."/>
            <person name="Mallez S."/>
            <person name="Becker A."/>
            <person name="Gohl D.M."/>
            <person name="Silverstein K.A.T."/>
            <person name="Koren S."/>
            <person name="Bechman K.B."/>
            <person name="Herman A."/>
            <person name="Abrahante J.E."/>
            <person name="Garbe J."/>
        </authorList>
    </citation>
    <scope>NUCLEOTIDE SEQUENCE</scope>
    <source>
        <strain evidence="1">Duluth1</strain>
        <tissue evidence="1">Whole animal</tissue>
    </source>
</reference>
<sequence length="100" mass="11303">MSEPFYIKDLSGGRYVQPASGYYGSLILNSDVKPTMEWRFVQIEGQWGYIEHKSSGQIIHPSFQSTKATANSLTLSRLRRNVALFAFDQVNNHIIHKNGG</sequence>
<keyword evidence="2" id="KW-1185">Reference proteome</keyword>
<reference evidence="1" key="1">
    <citation type="journal article" date="2019" name="bioRxiv">
        <title>The Genome of the Zebra Mussel, Dreissena polymorpha: A Resource for Invasive Species Research.</title>
        <authorList>
            <person name="McCartney M.A."/>
            <person name="Auch B."/>
            <person name="Kono T."/>
            <person name="Mallez S."/>
            <person name="Zhang Y."/>
            <person name="Obille A."/>
            <person name="Becker A."/>
            <person name="Abrahante J.E."/>
            <person name="Garbe J."/>
            <person name="Badalamenti J.P."/>
            <person name="Herman A."/>
            <person name="Mangelson H."/>
            <person name="Liachko I."/>
            <person name="Sullivan S."/>
            <person name="Sone E.D."/>
            <person name="Koren S."/>
            <person name="Silverstein K.A.T."/>
            <person name="Beckman K.B."/>
            <person name="Gohl D.M."/>
        </authorList>
    </citation>
    <scope>NUCLEOTIDE SEQUENCE</scope>
    <source>
        <strain evidence="1">Duluth1</strain>
        <tissue evidence="1">Whole animal</tissue>
    </source>
</reference>
<organism evidence="1 2">
    <name type="scientific">Dreissena polymorpha</name>
    <name type="common">Zebra mussel</name>
    <name type="synonym">Mytilus polymorpha</name>
    <dbReference type="NCBI Taxonomy" id="45954"/>
    <lineage>
        <taxon>Eukaryota</taxon>
        <taxon>Metazoa</taxon>
        <taxon>Spiralia</taxon>
        <taxon>Lophotrochozoa</taxon>
        <taxon>Mollusca</taxon>
        <taxon>Bivalvia</taxon>
        <taxon>Autobranchia</taxon>
        <taxon>Heteroconchia</taxon>
        <taxon>Euheterodonta</taxon>
        <taxon>Imparidentia</taxon>
        <taxon>Neoheterodontei</taxon>
        <taxon>Myida</taxon>
        <taxon>Dreissenoidea</taxon>
        <taxon>Dreissenidae</taxon>
        <taxon>Dreissena</taxon>
    </lineage>
</organism>
<dbReference type="Proteomes" id="UP000828390">
    <property type="component" value="Unassembled WGS sequence"/>
</dbReference>
<evidence type="ECO:0000313" key="1">
    <source>
        <dbReference type="EMBL" id="KAH3846277.1"/>
    </source>
</evidence>
<comment type="caution">
    <text evidence="1">The sequence shown here is derived from an EMBL/GenBank/DDBJ whole genome shotgun (WGS) entry which is preliminary data.</text>
</comment>
<accession>A0A9D4KUB9</accession>
<dbReference type="Gene3D" id="2.80.10.50">
    <property type="match status" value="1"/>
</dbReference>
<protein>
    <submittedName>
        <fullName evidence="1">Uncharacterized protein</fullName>
    </submittedName>
</protein>
<dbReference type="EMBL" id="JAIWYP010000003">
    <property type="protein sequence ID" value="KAH3846277.1"/>
    <property type="molecule type" value="Genomic_DNA"/>
</dbReference>
<evidence type="ECO:0000313" key="2">
    <source>
        <dbReference type="Proteomes" id="UP000828390"/>
    </source>
</evidence>
<name>A0A9D4KUB9_DREPO</name>
<gene>
    <name evidence="1" type="ORF">DPMN_088576</name>
</gene>